<reference evidence="10 11" key="1">
    <citation type="journal article" date="2014" name="Int. J. Syst. Evol. Microbiol.">
        <title>Complete genome sequence of Corynebacterium casei LMG S-19264T (=DSM 44701T), isolated from a smear-ripened cheese.</title>
        <authorList>
            <consortium name="US DOE Joint Genome Institute (JGI-PGF)"/>
            <person name="Walter F."/>
            <person name="Albersmeier A."/>
            <person name="Kalinowski J."/>
            <person name="Ruckert C."/>
        </authorList>
    </citation>
    <scope>NUCLEOTIDE SEQUENCE [LARGE SCALE GENOMIC DNA]</scope>
    <source>
        <strain evidence="10 11">NBRC 110095</strain>
    </source>
</reference>
<feature type="transmembrane region" description="Helical" evidence="8">
    <location>
        <begin position="12"/>
        <end position="31"/>
    </location>
</feature>
<evidence type="ECO:0000313" key="11">
    <source>
        <dbReference type="Proteomes" id="UP001156870"/>
    </source>
</evidence>
<dbReference type="PRINTS" id="PR00420">
    <property type="entry name" value="RNGMNOXGNASE"/>
</dbReference>
<evidence type="ECO:0000256" key="2">
    <source>
        <dbReference type="ARBA" id="ARBA00004749"/>
    </source>
</evidence>
<dbReference type="NCBIfam" id="TIGR01988">
    <property type="entry name" value="Ubi-OHases"/>
    <property type="match status" value="1"/>
</dbReference>
<keyword evidence="8" id="KW-1133">Transmembrane helix</keyword>
<feature type="domain" description="FAD-binding" evidence="9">
    <location>
        <begin position="11"/>
        <end position="341"/>
    </location>
</feature>
<keyword evidence="5" id="KW-0274">FAD</keyword>
<evidence type="ECO:0000256" key="5">
    <source>
        <dbReference type="ARBA" id="ARBA00022827"/>
    </source>
</evidence>
<evidence type="ECO:0000256" key="7">
    <source>
        <dbReference type="ARBA" id="ARBA00023033"/>
    </source>
</evidence>
<keyword evidence="11" id="KW-1185">Reference proteome</keyword>
<evidence type="ECO:0000256" key="4">
    <source>
        <dbReference type="ARBA" id="ARBA00022630"/>
    </source>
</evidence>
<dbReference type="PANTHER" id="PTHR43876">
    <property type="entry name" value="UBIQUINONE BIOSYNTHESIS MONOOXYGENASE COQ6, MITOCHONDRIAL"/>
    <property type="match status" value="1"/>
</dbReference>
<keyword evidence="4" id="KW-0285">Flavoprotein</keyword>
<protein>
    <submittedName>
        <fullName evidence="10">2-octaprenyl-6-methoxyphenyl hydroxylase</fullName>
    </submittedName>
</protein>
<evidence type="ECO:0000256" key="3">
    <source>
        <dbReference type="ARBA" id="ARBA00005349"/>
    </source>
</evidence>
<dbReference type="SUPFAM" id="SSF51905">
    <property type="entry name" value="FAD/NAD(P)-binding domain"/>
    <property type="match status" value="1"/>
</dbReference>
<comment type="similarity">
    <text evidence="3">Belongs to the UbiH/COQ6 family.</text>
</comment>
<dbReference type="PANTHER" id="PTHR43876:SF8">
    <property type="entry name" value="2-OCTAPRENYL-6-METHOXYPHENOL HYDROXYLASE"/>
    <property type="match status" value="1"/>
</dbReference>
<dbReference type="EMBL" id="BSPD01000020">
    <property type="protein sequence ID" value="GLS24904.1"/>
    <property type="molecule type" value="Genomic_DNA"/>
</dbReference>
<keyword evidence="8" id="KW-0472">Membrane</keyword>
<dbReference type="NCBIfam" id="NF004356">
    <property type="entry name" value="PRK05732.1"/>
    <property type="match status" value="1"/>
</dbReference>
<proteinExistence type="inferred from homology"/>
<sequence length="421" mass="45704">MNSPSLKAAQETSIAIVGGGMVGATLALLLANAEPRWQITLFERYALPLENEPAKQPSFDERSTALSFGSTTILNALGIWDTLESLITPIDTVHVSDAGHIGGTRLQAKAQQVPALGYVIENRHLGQTLMQQVMHCDNINFIAPACVTQLTPKPNGFYLSWSQDEGDSNSLHSLEPDLVIVADGAHSPLRKQLGIDTAQHDYDQTGIIANVGFTQPHKGVAYERFTPKGPLALLPLGQSPNGKTSALVWTRPKIDAESLLKCSEAQFLDQLQADFGWRLGRFTRVSPRHAYPLSLILAKEQVRQHLVVVGNAAHFLHPVAGQGFNLALRDCARLAAVLAEGWKNNPITFAKLNNLQRYVDQQHTDQLTTIGFSHNLVKLFSSDHLVYAGLRQLGLLALDTTATGQSAFARQAMGVGGAFSL</sequence>
<keyword evidence="7" id="KW-0503">Monooxygenase</keyword>
<evidence type="ECO:0000259" key="9">
    <source>
        <dbReference type="Pfam" id="PF01494"/>
    </source>
</evidence>
<name>A0AA37WKS7_9GAMM</name>
<dbReference type="GO" id="GO:0071949">
    <property type="term" value="F:FAD binding"/>
    <property type="evidence" value="ECO:0007669"/>
    <property type="project" value="InterPro"/>
</dbReference>
<comment type="caution">
    <text evidence="10">The sequence shown here is derived from an EMBL/GenBank/DDBJ whole genome shotgun (WGS) entry which is preliminary data.</text>
</comment>
<dbReference type="Gene3D" id="3.50.50.60">
    <property type="entry name" value="FAD/NAD(P)-binding domain"/>
    <property type="match status" value="2"/>
</dbReference>
<dbReference type="RefSeq" id="WP_232592278.1">
    <property type="nucleotide sequence ID" value="NZ_BSPD01000020.1"/>
</dbReference>
<organism evidence="10 11">
    <name type="scientific">Marinibactrum halimedae</name>
    <dbReference type="NCBI Taxonomy" id="1444977"/>
    <lineage>
        <taxon>Bacteria</taxon>
        <taxon>Pseudomonadati</taxon>
        <taxon>Pseudomonadota</taxon>
        <taxon>Gammaproteobacteria</taxon>
        <taxon>Cellvibrionales</taxon>
        <taxon>Cellvibrionaceae</taxon>
        <taxon>Marinibactrum</taxon>
    </lineage>
</organism>
<accession>A0AA37WKS7</accession>
<dbReference type="InterPro" id="IPR051205">
    <property type="entry name" value="UbiH/COQ6_monooxygenase"/>
</dbReference>
<dbReference type="AlphaFoldDB" id="A0AA37WKS7"/>
<evidence type="ECO:0000256" key="8">
    <source>
        <dbReference type="SAM" id="Phobius"/>
    </source>
</evidence>
<dbReference type="GO" id="GO:0006744">
    <property type="term" value="P:ubiquinone biosynthetic process"/>
    <property type="evidence" value="ECO:0007669"/>
    <property type="project" value="InterPro"/>
</dbReference>
<dbReference type="InterPro" id="IPR010971">
    <property type="entry name" value="UbiH/COQ6"/>
</dbReference>
<keyword evidence="6" id="KW-0560">Oxidoreductase</keyword>
<dbReference type="InterPro" id="IPR036188">
    <property type="entry name" value="FAD/NAD-bd_sf"/>
</dbReference>
<keyword evidence="8" id="KW-0812">Transmembrane</keyword>
<comment type="pathway">
    <text evidence="2">Cofactor biosynthesis; ubiquinone biosynthesis.</text>
</comment>
<comment type="cofactor">
    <cofactor evidence="1">
        <name>FAD</name>
        <dbReference type="ChEBI" id="CHEBI:57692"/>
    </cofactor>
</comment>
<evidence type="ECO:0000313" key="10">
    <source>
        <dbReference type="EMBL" id="GLS24904.1"/>
    </source>
</evidence>
<dbReference type="NCBIfam" id="TIGR01984">
    <property type="entry name" value="UbiH"/>
    <property type="match status" value="1"/>
</dbReference>
<gene>
    <name evidence="10" type="primary">ubiH</name>
    <name evidence="10" type="ORF">GCM10007877_06180</name>
</gene>
<dbReference type="InterPro" id="IPR011295">
    <property type="entry name" value="UbiH"/>
</dbReference>
<dbReference type="Proteomes" id="UP001156870">
    <property type="component" value="Unassembled WGS sequence"/>
</dbReference>
<evidence type="ECO:0000256" key="1">
    <source>
        <dbReference type="ARBA" id="ARBA00001974"/>
    </source>
</evidence>
<dbReference type="Pfam" id="PF01494">
    <property type="entry name" value="FAD_binding_3"/>
    <property type="match status" value="1"/>
</dbReference>
<dbReference type="InterPro" id="IPR002938">
    <property type="entry name" value="FAD-bd"/>
</dbReference>
<dbReference type="GO" id="GO:0008681">
    <property type="term" value="F:2-octaprenyl-6-methoxyphenol hydroxylase activity"/>
    <property type="evidence" value="ECO:0007669"/>
    <property type="project" value="InterPro"/>
</dbReference>
<evidence type="ECO:0000256" key="6">
    <source>
        <dbReference type="ARBA" id="ARBA00023002"/>
    </source>
</evidence>